<comment type="similarity">
    <text evidence="2 7">Belongs to the NSE4 family.</text>
</comment>
<dbReference type="AlphaFoldDB" id="B4MUB4"/>
<evidence type="ECO:0000256" key="1">
    <source>
        <dbReference type="ARBA" id="ARBA00004123"/>
    </source>
</evidence>
<evidence type="ECO:0000256" key="4">
    <source>
        <dbReference type="ARBA" id="ARBA00023172"/>
    </source>
</evidence>
<dbReference type="STRING" id="7260.B4MUB4"/>
<name>B4MUB4_DROWI</name>
<keyword evidence="11" id="KW-1185">Reference proteome</keyword>
<dbReference type="KEGG" id="dwi:6641928"/>
<dbReference type="OrthoDB" id="361242at2759"/>
<comment type="function">
    <text evidence="7">Component of the SMC5-SMC6 complex, that promotes sister chromatid alignment after DNA damage and facilitates double-stranded DNA breaks (DSBs) repair via homologous recombination between sister chromatids.</text>
</comment>
<dbReference type="PANTHER" id="PTHR16140">
    <property type="entry name" value="NON-STRUCTURAL MAINTENANCE OF CHROMOSOMES ELEMENT 4"/>
    <property type="match status" value="1"/>
</dbReference>
<dbReference type="EMBL" id="CH963857">
    <property type="protein sequence ID" value="EDW76040.1"/>
    <property type="molecule type" value="Genomic_DNA"/>
</dbReference>
<evidence type="ECO:0000313" key="10">
    <source>
        <dbReference type="EMBL" id="EDW76040.1"/>
    </source>
</evidence>
<evidence type="ECO:0000259" key="9">
    <source>
        <dbReference type="Pfam" id="PF08743"/>
    </source>
</evidence>
<evidence type="ECO:0000256" key="6">
    <source>
        <dbReference type="ARBA" id="ARBA00023242"/>
    </source>
</evidence>
<dbReference type="PhylomeDB" id="B4MUB4"/>
<evidence type="ECO:0000256" key="7">
    <source>
        <dbReference type="RuleBase" id="RU365071"/>
    </source>
</evidence>
<dbReference type="GO" id="GO:0030915">
    <property type="term" value="C:Smc5-Smc6 complex"/>
    <property type="evidence" value="ECO:0007669"/>
    <property type="project" value="UniProtKB-UniRule"/>
</dbReference>
<evidence type="ECO:0000256" key="8">
    <source>
        <dbReference type="SAM" id="MobiDB-lite"/>
    </source>
</evidence>
<comment type="subcellular location">
    <subcellularLocation>
        <location evidence="1 7">Nucleus</location>
    </subcellularLocation>
</comment>
<keyword evidence="6 7" id="KW-0539">Nucleus</keyword>
<feature type="domain" description="Non-structural maintenance of chromosome element 4 C-terminal" evidence="9">
    <location>
        <begin position="199"/>
        <end position="284"/>
    </location>
</feature>
<dbReference type="eggNOG" id="KOG2866">
    <property type="taxonomic scope" value="Eukaryota"/>
</dbReference>
<dbReference type="InParanoid" id="B4MUB4"/>
<evidence type="ECO:0000313" key="11">
    <source>
        <dbReference type="Proteomes" id="UP000007798"/>
    </source>
</evidence>
<dbReference type="PANTHER" id="PTHR16140:SF0">
    <property type="entry name" value="NON-STRUCTURAL MAINTENANCE OF CHROMOSOMES ELEMENT 4"/>
    <property type="match status" value="1"/>
</dbReference>
<evidence type="ECO:0000256" key="5">
    <source>
        <dbReference type="ARBA" id="ARBA00023204"/>
    </source>
</evidence>
<reference evidence="10 11" key="1">
    <citation type="journal article" date="2007" name="Nature">
        <title>Evolution of genes and genomes on the Drosophila phylogeny.</title>
        <authorList>
            <consortium name="Drosophila 12 Genomes Consortium"/>
            <person name="Clark A.G."/>
            <person name="Eisen M.B."/>
            <person name="Smith D.R."/>
            <person name="Bergman C.M."/>
            <person name="Oliver B."/>
            <person name="Markow T.A."/>
            <person name="Kaufman T.C."/>
            <person name="Kellis M."/>
            <person name="Gelbart W."/>
            <person name="Iyer V.N."/>
            <person name="Pollard D.A."/>
            <person name="Sackton T.B."/>
            <person name="Larracuente A.M."/>
            <person name="Singh N.D."/>
            <person name="Abad J.P."/>
            <person name="Abt D.N."/>
            <person name="Adryan B."/>
            <person name="Aguade M."/>
            <person name="Akashi H."/>
            <person name="Anderson W.W."/>
            <person name="Aquadro C.F."/>
            <person name="Ardell D.H."/>
            <person name="Arguello R."/>
            <person name="Artieri C.G."/>
            <person name="Barbash D.A."/>
            <person name="Barker D."/>
            <person name="Barsanti P."/>
            <person name="Batterham P."/>
            <person name="Batzoglou S."/>
            <person name="Begun D."/>
            <person name="Bhutkar A."/>
            <person name="Blanco E."/>
            <person name="Bosak S.A."/>
            <person name="Bradley R.K."/>
            <person name="Brand A.D."/>
            <person name="Brent M.R."/>
            <person name="Brooks A.N."/>
            <person name="Brown R.H."/>
            <person name="Butlin R.K."/>
            <person name="Caggese C."/>
            <person name="Calvi B.R."/>
            <person name="Bernardo de Carvalho A."/>
            <person name="Caspi A."/>
            <person name="Castrezana S."/>
            <person name="Celniker S.E."/>
            <person name="Chang J.L."/>
            <person name="Chapple C."/>
            <person name="Chatterji S."/>
            <person name="Chinwalla A."/>
            <person name="Civetta A."/>
            <person name="Clifton S.W."/>
            <person name="Comeron J.M."/>
            <person name="Costello J.C."/>
            <person name="Coyne J.A."/>
            <person name="Daub J."/>
            <person name="David R.G."/>
            <person name="Delcher A.L."/>
            <person name="Delehaunty K."/>
            <person name="Do C.B."/>
            <person name="Ebling H."/>
            <person name="Edwards K."/>
            <person name="Eickbush T."/>
            <person name="Evans J.D."/>
            <person name="Filipski A."/>
            <person name="Findeiss S."/>
            <person name="Freyhult E."/>
            <person name="Fulton L."/>
            <person name="Fulton R."/>
            <person name="Garcia A.C."/>
            <person name="Gardiner A."/>
            <person name="Garfield D.A."/>
            <person name="Garvin B.E."/>
            <person name="Gibson G."/>
            <person name="Gilbert D."/>
            <person name="Gnerre S."/>
            <person name="Godfrey J."/>
            <person name="Good R."/>
            <person name="Gotea V."/>
            <person name="Gravely B."/>
            <person name="Greenberg A.J."/>
            <person name="Griffiths-Jones S."/>
            <person name="Gross S."/>
            <person name="Guigo R."/>
            <person name="Gustafson E.A."/>
            <person name="Haerty W."/>
            <person name="Hahn M.W."/>
            <person name="Halligan D.L."/>
            <person name="Halpern A.L."/>
            <person name="Halter G.M."/>
            <person name="Han M.V."/>
            <person name="Heger A."/>
            <person name="Hillier L."/>
            <person name="Hinrichs A.S."/>
            <person name="Holmes I."/>
            <person name="Hoskins R.A."/>
            <person name="Hubisz M.J."/>
            <person name="Hultmark D."/>
            <person name="Huntley M.A."/>
            <person name="Jaffe D.B."/>
            <person name="Jagadeeshan S."/>
            <person name="Jeck W.R."/>
            <person name="Johnson J."/>
            <person name="Jones C.D."/>
            <person name="Jordan W.C."/>
            <person name="Karpen G.H."/>
            <person name="Kataoka E."/>
            <person name="Keightley P.D."/>
            <person name="Kheradpour P."/>
            <person name="Kirkness E.F."/>
            <person name="Koerich L.B."/>
            <person name="Kristiansen K."/>
            <person name="Kudrna D."/>
            <person name="Kulathinal R.J."/>
            <person name="Kumar S."/>
            <person name="Kwok R."/>
            <person name="Lander E."/>
            <person name="Langley C.H."/>
            <person name="Lapoint R."/>
            <person name="Lazzaro B.P."/>
            <person name="Lee S.J."/>
            <person name="Levesque L."/>
            <person name="Li R."/>
            <person name="Lin C.F."/>
            <person name="Lin M.F."/>
            <person name="Lindblad-Toh K."/>
            <person name="Llopart A."/>
            <person name="Long M."/>
            <person name="Low L."/>
            <person name="Lozovsky E."/>
            <person name="Lu J."/>
            <person name="Luo M."/>
            <person name="Machado C.A."/>
            <person name="Makalowski W."/>
            <person name="Marzo M."/>
            <person name="Matsuda M."/>
            <person name="Matzkin L."/>
            <person name="McAllister B."/>
            <person name="McBride C.S."/>
            <person name="McKernan B."/>
            <person name="McKernan K."/>
            <person name="Mendez-Lago M."/>
            <person name="Minx P."/>
            <person name="Mollenhauer M.U."/>
            <person name="Montooth K."/>
            <person name="Mount S.M."/>
            <person name="Mu X."/>
            <person name="Myers E."/>
            <person name="Negre B."/>
            <person name="Newfeld S."/>
            <person name="Nielsen R."/>
            <person name="Noor M.A."/>
            <person name="O'Grady P."/>
            <person name="Pachter L."/>
            <person name="Papaceit M."/>
            <person name="Parisi M.J."/>
            <person name="Parisi M."/>
            <person name="Parts L."/>
            <person name="Pedersen J.S."/>
            <person name="Pesole G."/>
            <person name="Phillippy A.M."/>
            <person name="Ponting C.P."/>
            <person name="Pop M."/>
            <person name="Porcelli D."/>
            <person name="Powell J.R."/>
            <person name="Prohaska S."/>
            <person name="Pruitt K."/>
            <person name="Puig M."/>
            <person name="Quesneville H."/>
            <person name="Ram K.R."/>
            <person name="Rand D."/>
            <person name="Rasmussen M.D."/>
            <person name="Reed L.K."/>
            <person name="Reenan R."/>
            <person name="Reily A."/>
            <person name="Remington K.A."/>
            <person name="Rieger T.T."/>
            <person name="Ritchie M.G."/>
            <person name="Robin C."/>
            <person name="Rogers Y.H."/>
            <person name="Rohde C."/>
            <person name="Rozas J."/>
            <person name="Rubenfield M.J."/>
            <person name="Ruiz A."/>
            <person name="Russo S."/>
            <person name="Salzberg S.L."/>
            <person name="Sanchez-Gracia A."/>
            <person name="Saranga D.J."/>
            <person name="Sato H."/>
            <person name="Schaeffer S.W."/>
            <person name="Schatz M.C."/>
            <person name="Schlenke T."/>
            <person name="Schwartz R."/>
            <person name="Segarra C."/>
            <person name="Singh R.S."/>
            <person name="Sirot L."/>
            <person name="Sirota M."/>
            <person name="Sisneros N.B."/>
            <person name="Smith C.D."/>
            <person name="Smith T.F."/>
            <person name="Spieth J."/>
            <person name="Stage D.E."/>
            <person name="Stark A."/>
            <person name="Stephan W."/>
            <person name="Strausberg R.L."/>
            <person name="Strempel S."/>
            <person name="Sturgill D."/>
            <person name="Sutton G."/>
            <person name="Sutton G.G."/>
            <person name="Tao W."/>
            <person name="Teichmann S."/>
            <person name="Tobari Y.N."/>
            <person name="Tomimura Y."/>
            <person name="Tsolas J.M."/>
            <person name="Valente V.L."/>
            <person name="Venter E."/>
            <person name="Venter J.C."/>
            <person name="Vicario S."/>
            <person name="Vieira F.G."/>
            <person name="Vilella A.J."/>
            <person name="Villasante A."/>
            <person name="Walenz B."/>
            <person name="Wang J."/>
            <person name="Wasserman M."/>
            <person name="Watts T."/>
            <person name="Wilson D."/>
            <person name="Wilson R.K."/>
            <person name="Wing R.A."/>
            <person name="Wolfner M.F."/>
            <person name="Wong A."/>
            <person name="Wong G.K."/>
            <person name="Wu C.I."/>
            <person name="Wu G."/>
            <person name="Yamamoto D."/>
            <person name="Yang H.P."/>
            <person name="Yang S.P."/>
            <person name="Yorke J.A."/>
            <person name="Yoshida K."/>
            <person name="Zdobnov E."/>
            <person name="Zhang P."/>
            <person name="Zhang Y."/>
            <person name="Zimin A.V."/>
            <person name="Baldwin J."/>
            <person name="Abdouelleil A."/>
            <person name="Abdulkadir J."/>
            <person name="Abebe A."/>
            <person name="Abera B."/>
            <person name="Abreu J."/>
            <person name="Acer S.C."/>
            <person name="Aftuck L."/>
            <person name="Alexander A."/>
            <person name="An P."/>
            <person name="Anderson E."/>
            <person name="Anderson S."/>
            <person name="Arachi H."/>
            <person name="Azer M."/>
            <person name="Bachantsang P."/>
            <person name="Barry A."/>
            <person name="Bayul T."/>
            <person name="Berlin A."/>
            <person name="Bessette D."/>
            <person name="Bloom T."/>
            <person name="Blye J."/>
            <person name="Boguslavskiy L."/>
            <person name="Bonnet C."/>
            <person name="Boukhgalter B."/>
            <person name="Bourzgui I."/>
            <person name="Brown A."/>
            <person name="Cahill P."/>
            <person name="Channer S."/>
            <person name="Cheshatsang Y."/>
            <person name="Chuda L."/>
            <person name="Citroen M."/>
            <person name="Collymore A."/>
            <person name="Cooke P."/>
            <person name="Costello M."/>
            <person name="D'Aco K."/>
            <person name="Daza R."/>
            <person name="De Haan G."/>
            <person name="DeGray S."/>
            <person name="DeMaso C."/>
            <person name="Dhargay N."/>
            <person name="Dooley K."/>
            <person name="Dooley E."/>
            <person name="Doricent M."/>
            <person name="Dorje P."/>
            <person name="Dorjee K."/>
            <person name="Dupes A."/>
            <person name="Elong R."/>
            <person name="Falk J."/>
            <person name="Farina A."/>
            <person name="Faro S."/>
            <person name="Ferguson D."/>
            <person name="Fisher S."/>
            <person name="Foley C.D."/>
            <person name="Franke A."/>
            <person name="Friedrich D."/>
            <person name="Gadbois L."/>
            <person name="Gearin G."/>
            <person name="Gearin C.R."/>
            <person name="Giannoukos G."/>
            <person name="Goode T."/>
            <person name="Graham J."/>
            <person name="Grandbois E."/>
            <person name="Grewal S."/>
            <person name="Gyaltsen K."/>
            <person name="Hafez N."/>
            <person name="Hagos B."/>
            <person name="Hall J."/>
            <person name="Henson C."/>
            <person name="Hollinger A."/>
            <person name="Honan T."/>
            <person name="Huard M.D."/>
            <person name="Hughes L."/>
            <person name="Hurhula B."/>
            <person name="Husby M.E."/>
            <person name="Kamat A."/>
            <person name="Kanga B."/>
            <person name="Kashin S."/>
            <person name="Khazanovich D."/>
            <person name="Kisner P."/>
            <person name="Lance K."/>
            <person name="Lara M."/>
            <person name="Lee W."/>
            <person name="Lennon N."/>
            <person name="Letendre F."/>
            <person name="LeVine R."/>
            <person name="Lipovsky A."/>
            <person name="Liu X."/>
            <person name="Liu J."/>
            <person name="Liu S."/>
            <person name="Lokyitsang T."/>
            <person name="Lokyitsang Y."/>
            <person name="Lubonja R."/>
            <person name="Lui A."/>
            <person name="MacDonald P."/>
            <person name="Magnisalis V."/>
            <person name="Maru K."/>
            <person name="Matthews C."/>
            <person name="McCusker W."/>
            <person name="McDonough S."/>
            <person name="Mehta T."/>
            <person name="Meldrim J."/>
            <person name="Meneus L."/>
            <person name="Mihai O."/>
            <person name="Mihalev A."/>
            <person name="Mihova T."/>
            <person name="Mittelman R."/>
            <person name="Mlenga V."/>
            <person name="Montmayeur A."/>
            <person name="Mulrain L."/>
            <person name="Navidi A."/>
            <person name="Naylor J."/>
            <person name="Negash T."/>
            <person name="Nguyen T."/>
            <person name="Nguyen N."/>
            <person name="Nicol R."/>
            <person name="Norbu C."/>
            <person name="Norbu N."/>
            <person name="Novod N."/>
            <person name="O'Neill B."/>
            <person name="Osman S."/>
            <person name="Markiewicz E."/>
            <person name="Oyono O.L."/>
            <person name="Patti C."/>
            <person name="Phunkhang P."/>
            <person name="Pierre F."/>
            <person name="Priest M."/>
            <person name="Raghuraman S."/>
            <person name="Rege F."/>
            <person name="Reyes R."/>
            <person name="Rise C."/>
            <person name="Rogov P."/>
            <person name="Ross K."/>
            <person name="Ryan E."/>
            <person name="Settipalli S."/>
            <person name="Shea T."/>
            <person name="Sherpa N."/>
            <person name="Shi L."/>
            <person name="Shih D."/>
            <person name="Sparrow T."/>
            <person name="Spaulding J."/>
            <person name="Stalker J."/>
            <person name="Stange-Thomann N."/>
            <person name="Stavropoulos S."/>
            <person name="Stone C."/>
            <person name="Strader C."/>
            <person name="Tesfaye S."/>
            <person name="Thomson T."/>
            <person name="Thoulutsang Y."/>
            <person name="Thoulutsang D."/>
            <person name="Topham K."/>
            <person name="Topping I."/>
            <person name="Tsamla T."/>
            <person name="Vassiliev H."/>
            <person name="Vo A."/>
            <person name="Wangchuk T."/>
            <person name="Wangdi T."/>
            <person name="Weiand M."/>
            <person name="Wilkinson J."/>
            <person name="Wilson A."/>
            <person name="Yadav S."/>
            <person name="Young G."/>
            <person name="Yu Q."/>
            <person name="Zembek L."/>
            <person name="Zhong D."/>
            <person name="Zimmer A."/>
            <person name="Zwirko Z."/>
            <person name="Jaffe D.B."/>
            <person name="Alvarez P."/>
            <person name="Brockman W."/>
            <person name="Butler J."/>
            <person name="Chin C."/>
            <person name="Gnerre S."/>
            <person name="Grabherr M."/>
            <person name="Kleber M."/>
            <person name="Mauceli E."/>
            <person name="MacCallum I."/>
        </authorList>
    </citation>
    <scope>NUCLEOTIDE SEQUENCE [LARGE SCALE GENOMIC DNA]</scope>
    <source>
        <strain evidence="11">Tucson 14030-0811.24</strain>
    </source>
</reference>
<dbReference type="Pfam" id="PF08743">
    <property type="entry name" value="Nse4_C"/>
    <property type="match status" value="1"/>
</dbReference>
<accession>B4MUB4</accession>
<dbReference type="InterPro" id="IPR014854">
    <property type="entry name" value="Nse4_C"/>
</dbReference>
<gene>
    <name evidence="10" type="primary">Dwil\GK15254</name>
    <name evidence="10" type="ORF">Dwil_GK15254</name>
</gene>
<sequence>MDSQMEASIQESQQDDRIIRLQNLIEQNIEIEQHIESNTFSESITAIENIISQAEDLVRGHEKRSANCSELLLDTELLRRNHEVVGKSFQNNSNFSDVMFCNAINNLVFNEVEDWNAICSLAIQVGNPIYTNDSMLPFIDVKPKQMESKQRAQRKTKTITAEKRPKTSDKLERKDEGSAAVSHTLKQIRRIYRSGNNQPIPYYKLICNPSNFMETVQNVLQVSFLIKENMIALSNDDDGYPQVHVVANERSELLQTEAQQAICQLDVQFCKAMEKRYNITEPLLKRLETD</sequence>
<dbReference type="GO" id="GO:0006281">
    <property type="term" value="P:DNA repair"/>
    <property type="evidence" value="ECO:0007669"/>
    <property type="project" value="UniProtKB-UniRule"/>
</dbReference>
<keyword evidence="4 7" id="KW-0233">DNA recombination</keyword>
<evidence type="ECO:0000256" key="3">
    <source>
        <dbReference type="ARBA" id="ARBA00022763"/>
    </source>
</evidence>
<organism evidence="10 11">
    <name type="scientific">Drosophila willistoni</name>
    <name type="common">Fruit fly</name>
    <dbReference type="NCBI Taxonomy" id="7260"/>
    <lineage>
        <taxon>Eukaryota</taxon>
        <taxon>Metazoa</taxon>
        <taxon>Ecdysozoa</taxon>
        <taxon>Arthropoda</taxon>
        <taxon>Hexapoda</taxon>
        <taxon>Insecta</taxon>
        <taxon>Pterygota</taxon>
        <taxon>Neoptera</taxon>
        <taxon>Endopterygota</taxon>
        <taxon>Diptera</taxon>
        <taxon>Brachycera</taxon>
        <taxon>Muscomorpha</taxon>
        <taxon>Ephydroidea</taxon>
        <taxon>Drosophilidae</taxon>
        <taxon>Drosophila</taxon>
        <taxon>Sophophora</taxon>
    </lineage>
</organism>
<dbReference type="Proteomes" id="UP000007798">
    <property type="component" value="Unassembled WGS sequence"/>
</dbReference>
<proteinExistence type="inferred from homology"/>
<dbReference type="InterPro" id="IPR027786">
    <property type="entry name" value="Nse4/EID"/>
</dbReference>
<keyword evidence="5 7" id="KW-0234">DNA repair</keyword>
<dbReference type="GO" id="GO:0006310">
    <property type="term" value="P:DNA recombination"/>
    <property type="evidence" value="ECO:0007669"/>
    <property type="project" value="UniProtKB-UniRule"/>
</dbReference>
<protein>
    <recommendedName>
        <fullName evidence="7">Non-structural maintenance of chromosomes element 4</fullName>
    </recommendedName>
</protein>
<dbReference type="FunCoup" id="B4MUB4">
    <property type="interactions" value="153"/>
</dbReference>
<evidence type="ECO:0000256" key="2">
    <source>
        <dbReference type="ARBA" id="ARBA00008997"/>
    </source>
</evidence>
<dbReference type="HOGENOM" id="CLU_1012895_0_0_1"/>
<dbReference type="OMA" id="NKGHEDR"/>
<feature type="region of interest" description="Disordered" evidence="8">
    <location>
        <begin position="145"/>
        <end position="177"/>
    </location>
</feature>
<keyword evidence="3 7" id="KW-0227">DNA damage</keyword>
<dbReference type="GO" id="GO:0005634">
    <property type="term" value="C:nucleus"/>
    <property type="evidence" value="ECO:0007669"/>
    <property type="project" value="UniProtKB-SubCell"/>
</dbReference>
<feature type="compositionally biased region" description="Basic and acidic residues" evidence="8">
    <location>
        <begin position="160"/>
        <end position="177"/>
    </location>
</feature>
<comment type="subunit">
    <text evidence="7">Component of the SMC5-SMC6 complex.</text>
</comment>